<sequence length="458" mass="52120">MRRVFDEYRALSDDVLRPDEPKVSKFLEAMKKSLSKKDNWTFWLPYVLTLDLCVKCGTCAEACPVYTASGRKEIYHPVYRSEMLRRVYKRYFTLTGKIFRGLVGAKDLTEEDLNAMAEAVWRCTICRRCAYVCPLAIDNGVITREIRKMLDAIGISPDELKENGTRTQIKAGNATNTPTEAFLDMIEFIKEDIEDEKGVEVEIPVDKVGADYLVINNAGDYIAFTETVMGIVEIMNYAGVDWTLNSPETGINDVVNYGLFYSDTEFVAVAKAHLETLKRLKPKVVVIGECGHAYDSFKFFYKAIFKDDMPFEVTSITELTDKWIREGRLKVDPEKNPEPVTFHDSCKWGRCAGIYEEPRRILKAVCKDFREMYPNREMSYCCGGGSGFAIMNKDDFLKFRMETYGKIKAEQIKATGAKIVATICANCKGQLREVINYYNLPVKFMGVSELVANALVYD</sequence>
<keyword evidence="6" id="KW-0411">Iron-sulfur</keyword>
<dbReference type="RefSeq" id="WP_013684349.1">
    <property type="nucleotide sequence ID" value="NC_015320.1"/>
</dbReference>
<dbReference type="InterPro" id="IPR004017">
    <property type="entry name" value="Cys_rich_dom"/>
</dbReference>
<dbReference type="HOGENOM" id="CLU_023081_6_0_2"/>
<keyword evidence="4" id="KW-0249">Electron transport</keyword>
<reference evidence="8 9" key="1">
    <citation type="submission" date="2011-03" db="EMBL/GenBank/DDBJ databases">
        <title>The complete genome of Archaeoglobus veneficus SNP6.</title>
        <authorList>
            <consortium name="US DOE Joint Genome Institute (JGI-PGF)"/>
            <person name="Lucas S."/>
            <person name="Copeland A."/>
            <person name="Lapidus A."/>
            <person name="Bruce D."/>
            <person name="Goodwin L."/>
            <person name="Pitluck S."/>
            <person name="Kyrpides N."/>
            <person name="Mavromatis K."/>
            <person name="Pagani I."/>
            <person name="Ivanova N."/>
            <person name="Mikhailova N."/>
            <person name="Lu M."/>
            <person name="Detter J.C."/>
            <person name="Tapia R."/>
            <person name="Han C."/>
            <person name="Land M."/>
            <person name="Hauser L."/>
            <person name="Markowitz V."/>
            <person name="Cheng J.-F."/>
            <person name="Hugenholtz P."/>
            <person name="Woyke T."/>
            <person name="Wu D."/>
            <person name="Spring S."/>
            <person name="Brambilla E."/>
            <person name="Klenk H.-P."/>
            <person name="Eisen J.A."/>
        </authorList>
    </citation>
    <scope>NUCLEOTIDE SEQUENCE [LARGE SCALE GENOMIC DNA]</scope>
    <source>
        <strain>SNP6</strain>
    </source>
</reference>
<dbReference type="InterPro" id="IPR017896">
    <property type="entry name" value="4Fe4S_Fe-S-bd"/>
</dbReference>
<organism evidence="8 9">
    <name type="scientific">Archaeoglobus veneficus (strain DSM 11195 / SNP6)</name>
    <dbReference type="NCBI Taxonomy" id="693661"/>
    <lineage>
        <taxon>Archaea</taxon>
        <taxon>Methanobacteriati</taxon>
        <taxon>Methanobacteriota</taxon>
        <taxon>Archaeoglobi</taxon>
        <taxon>Archaeoglobales</taxon>
        <taxon>Archaeoglobaceae</taxon>
        <taxon>Archaeoglobus</taxon>
    </lineage>
</organism>
<evidence type="ECO:0000256" key="6">
    <source>
        <dbReference type="ARBA" id="ARBA00023014"/>
    </source>
</evidence>
<dbReference type="InterPro" id="IPR017900">
    <property type="entry name" value="4Fe4S_Fe_S_CS"/>
</dbReference>
<dbReference type="PANTHER" id="PTHR43551:SF1">
    <property type="entry name" value="HETERODISULFIDE REDUCTASE"/>
    <property type="match status" value="1"/>
</dbReference>
<evidence type="ECO:0000313" key="9">
    <source>
        <dbReference type="Proteomes" id="UP000008136"/>
    </source>
</evidence>
<dbReference type="GO" id="GO:0016491">
    <property type="term" value="F:oxidoreductase activity"/>
    <property type="evidence" value="ECO:0007669"/>
    <property type="project" value="UniProtKB-ARBA"/>
</dbReference>
<dbReference type="eggNOG" id="arCOG00333">
    <property type="taxonomic scope" value="Archaea"/>
</dbReference>
<evidence type="ECO:0000256" key="2">
    <source>
        <dbReference type="ARBA" id="ARBA00022485"/>
    </source>
</evidence>
<evidence type="ECO:0000256" key="3">
    <source>
        <dbReference type="ARBA" id="ARBA00022723"/>
    </source>
</evidence>
<evidence type="ECO:0000256" key="1">
    <source>
        <dbReference type="ARBA" id="ARBA00022448"/>
    </source>
</evidence>
<evidence type="ECO:0000313" key="8">
    <source>
        <dbReference type="EMBL" id="AEA47693.1"/>
    </source>
</evidence>
<proteinExistence type="predicted"/>
<dbReference type="KEGG" id="ave:Arcve_1694"/>
<keyword evidence="2" id="KW-0004">4Fe-4S</keyword>
<evidence type="ECO:0000259" key="7">
    <source>
        <dbReference type="PROSITE" id="PS51379"/>
    </source>
</evidence>
<dbReference type="PROSITE" id="PS00198">
    <property type="entry name" value="4FE4S_FER_1"/>
    <property type="match status" value="2"/>
</dbReference>
<dbReference type="GeneID" id="10394820"/>
<accession>F2KQG0</accession>
<dbReference type="OrthoDB" id="42878at2157"/>
<dbReference type="GO" id="GO:0051539">
    <property type="term" value="F:4 iron, 4 sulfur cluster binding"/>
    <property type="evidence" value="ECO:0007669"/>
    <property type="project" value="UniProtKB-KW"/>
</dbReference>
<gene>
    <name evidence="8" type="ordered locus">Arcve_1694</name>
</gene>
<dbReference type="PROSITE" id="PS51379">
    <property type="entry name" value="4FE4S_FER_2"/>
    <property type="match status" value="1"/>
</dbReference>
<evidence type="ECO:0000256" key="5">
    <source>
        <dbReference type="ARBA" id="ARBA00023004"/>
    </source>
</evidence>
<name>F2KQG0_ARCVS</name>
<dbReference type="SUPFAM" id="SSF46548">
    <property type="entry name" value="alpha-helical ferredoxin"/>
    <property type="match status" value="1"/>
</dbReference>
<dbReference type="Gene3D" id="1.10.1060.10">
    <property type="entry name" value="Alpha-helical ferredoxin"/>
    <property type="match status" value="1"/>
</dbReference>
<protein>
    <recommendedName>
        <fullName evidence="7">4Fe-4S ferredoxin-type domain-containing protein</fullName>
    </recommendedName>
</protein>
<dbReference type="PANTHER" id="PTHR43551">
    <property type="entry name" value="FUMARATE REDUCTASE IRON-SULFUR SUBUNIT"/>
    <property type="match status" value="1"/>
</dbReference>
<evidence type="ECO:0000256" key="4">
    <source>
        <dbReference type="ARBA" id="ARBA00022982"/>
    </source>
</evidence>
<dbReference type="Proteomes" id="UP000008136">
    <property type="component" value="Chromosome"/>
</dbReference>
<keyword evidence="9" id="KW-1185">Reference proteome</keyword>
<dbReference type="AlphaFoldDB" id="F2KQG0"/>
<keyword evidence="3" id="KW-0479">Metal-binding</keyword>
<dbReference type="Pfam" id="PF02754">
    <property type="entry name" value="CCG"/>
    <property type="match status" value="1"/>
</dbReference>
<keyword evidence="5" id="KW-0408">Iron</keyword>
<dbReference type="STRING" id="693661.Arcve_1694"/>
<dbReference type="GO" id="GO:0046872">
    <property type="term" value="F:metal ion binding"/>
    <property type="evidence" value="ECO:0007669"/>
    <property type="project" value="UniProtKB-KW"/>
</dbReference>
<keyword evidence="1" id="KW-0813">Transport</keyword>
<feature type="domain" description="4Fe-4S ferredoxin-type" evidence="7">
    <location>
        <begin position="43"/>
        <end position="73"/>
    </location>
</feature>
<dbReference type="Pfam" id="PF13183">
    <property type="entry name" value="Fer4_8"/>
    <property type="match status" value="1"/>
</dbReference>
<dbReference type="InterPro" id="IPR009051">
    <property type="entry name" value="Helical_ferredxn"/>
</dbReference>
<dbReference type="EMBL" id="CP002588">
    <property type="protein sequence ID" value="AEA47693.1"/>
    <property type="molecule type" value="Genomic_DNA"/>
</dbReference>